<proteinExistence type="predicted"/>
<dbReference type="Gene3D" id="1.10.4080.10">
    <property type="entry name" value="ADP-ribosylation/Crystallin J1"/>
    <property type="match status" value="1"/>
</dbReference>
<dbReference type="PANTHER" id="PTHR16222">
    <property type="entry name" value="ADP-RIBOSYLGLYCOHYDROLASE"/>
    <property type="match status" value="1"/>
</dbReference>
<dbReference type="STRING" id="6573.A0A210Q6U6"/>
<reference evidence="1 2" key="1">
    <citation type="journal article" date="2017" name="Nat. Ecol. Evol.">
        <title>Scallop genome provides insights into evolution of bilaterian karyotype and development.</title>
        <authorList>
            <person name="Wang S."/>
            <person name="Zhang J."/>
            <person name="Jiao W."/>
            <person name="Li J."/>
            <person name="Xun X."/>
            <person name="Sun Y."/>
            <person name="Guo X."/>
            <person name="Huan P."/>
            <person name="Dong B."/>
            <person name="Zhang L."/>
            <person name="Hu X."/>
            <person name="Sun X."/>
            <person name="Wang J."/>
            <person name="Zhao C."/>
            <person name="Wang Y."/>
            <person name="Wang D."/>
            <person name="Huang X."/>
            <person name="Wang R."/>
            <person name="Lv J."/>
            <person name="Li Y."/>
            <person name="Zhang Z."/>
            <person name="Liu B."/>
            <person name="Lu W."/>
            <person name="Hui Y."/>
            <person name="Liang J."/>
            <person name="Zhou Z."/>
            <person name="Hou R."/>
            <person name="Li X."/>
            <person name="Liu Y."/>
            <person name="Li H."/>
            <person name="Ning X."/>
            <person name="Lin Y."/>
            <person name="Zhao L."/>
            <person name="Xing Q."/>
            <person name="Dou J."/>
            <person name="Li Y."/>
            <person name="Mao J."/>
            <person name="Guo H."/>
            <person name="Dou H."/>
            <person name="Li T."/>
            <person name="Mu C."/>
            <person name="Jiang W."/>
            <person name="Fu Q."/>
            <person name="Fu X."/>
            <person name="Miao Y."/>
            <person name="Liu J."/>
            <person name="Yu Q."/>
            <person name="Li R."/>
            <person name="Liao H."/>
            <person name="Li X."/>
            <person name="Kong Y."/>
            <person name="Jiang Z."/>
            <person name="Chourrout D."/>
            <person name="Li R."/>
            <person name="Bao Z."/>
        </authorList>
    </citation>
    <scope>NUCLEOTIDE SEQUENCE [LARGE SCALE GENOMIC DNA]</scope>
    <source>
        <strain evidence="1 2">PY_sf001</strain>
    </source>
</reference>
<dbReference type="Proteomes" id="UP000242188">
    <property type="component" value="Unassembled WGS sequence"/>
</dbReference>
<dbReference type="InterPro" id="IPR050792">
    <property type="entry name" value="ADP-ribosylglycohydrolase"/>
</dbReference>
<dbReference type="Pfam" id="PF03747">
    <property type="entry name" value="ADP_ribosyl_GH"/>
    <property type="match status" value="1"/>
</dbReference>
<organism evidence="1 2">
    <name type="scientific">Mizuhopecten yessoensis</name>
    <name type="common">Japanese scallop</name>
    <name type="synonym">Patinopecten yessoensis</name>
    <dbReference type="NCBI Taxonomy" id="6573"/>
    <lineage>
        <taxon>Eukaryota</taxon>
        <taxon>Metazoa</taxon>
        <taxon>Spiralia</taxon>
        <taxon>Lophotrochozoa</taxon>
        <taxon>Mollusca</taxon>
        <taxon>Bivalvia</taxon>
        <taxon>Autobranchia</taxon>
        <taxon>Pteriomorphia</taxon>
        <taxon>Pectinida</taxon>
        <taxon>Pectinoidea</taxon>
        <taxon>Pectinidae</taxon>
        <taxon>Mizuhopecten</taxon>
    </lineage>
</organism>
<name>A0A210Q6U6_MIZYE</name>
<accession>A0A210Q6U6</accession>
<keyword evidence="2" id="KW-1185">Reference proteome</keyword>
<evidence type="ECO:0008006" key="3">
    <source>
        <dbReference type="Google" id="ProtNLM"/>
    </source>
</evidence>
<dbReference type="AlphaFoldDB" id="A0A210Q6U6"/>
<evidence type="ECO:0000313" key="1">
    <source>
        <dbReference type="EMBL" id="OWF44409.1"/>
    </source>
</evidence>
<comment type="caution">
    <text evidence="1">The sequence shown here is derived from an EMBL/GenBank/DDBJ whole genome shotgun (WGS) entry which is preliminary data.</text>
</comment>
<gene>
    <name evidence="1" type="ORF">KP79_PYT20505</name>
</gene>
<evidence type="ECO:0000313" key="2">
    <source>
        <dbReference type="Proteomes" id="UP000242188"/>
    </source>
</evidence>
<dbReference type="InterPro" id="IPR005502">
    <property type="entry name" value="Ribosyl_crysJ1"/>
</dbReference>
<dbReference type="OrthoDB" id="524326at2759"/>
<sequence length="466" mass="51310">MSAILKTIRPFTKASVVTTSSFITLLLLGRIPLSDTPIKPTGQSRQGFLHKDTPRELSQAHYSIMSSKLREARKEALWGMFIADALAMPVHWYYDPNDIKDGYGGWLTGFTAPEKHHPSSILTISATDNSGRTGWGEKSKPVIGGVILHDKLKYWTSKDRSIHYHQGMKAGDSTLNSMMALQMLNTMSRLDPTGVMDDREMRGHVLEDYVSFMTTPASHNDTYAESFHRAFFKDWSSENCPPKSAPELLKWTEARYARKSKGSSDHQLVVIGSIVPAIPWVIRNSHKTESECAESAMAFIKLTHPEPGLVPYIDMYARLLHSVINGRNLTSEVNKCMVRSELGGLRKQKMIQRFVEDANRYPQGSEGQLQSCQSAVGRLGSACYIEGAMSSLLFLAAQFADNCNAGVLMNANCGGENCHRGAALGALLGAASVYQGHSIQPSLKQGLGSAKEGLLQVLEDLNKSNL</sequence>
<dbReference type="EMBL" id="NEDP02004782">
    <property type="protein sequence ID" value="OWF44409.1"/>
    <property type="molecule type" value="Genomic_DNA"/>
</dbReference>
<dbReference type="PANTHER" id="PTHR16222:SF34">
    <property type="entry name" value="ADP-RIBOSYLGLYCOHYDROLASE"/>
    <property type="match status" value="1"/>
</dbReference>
<dbReference type="SUPFAM" id="SSF101478">
    <property type="entry name" value="ADP-ribosylglycohydrolase"/>
    <property type="match status" value="1"/>
</dbReference>
<protein>
    <recommendedName>
        <fullName evidence="3">ADP-ribosylglycohydrolase</fullName>
    </recommendedName>
</protein>
<dbReference type="InterPro" id="IPR036705">
    <property type="entry name" value="Ribosyl_crysJ1_sf"/>
</dbReference>